<name>A0A510V1S5_9CELL</name>
<accession>A0A510V1S5</accession>
<dbReference type="RefSeq" id="WP_146807430.1">
    <property type="nucleotide sequence ID" value="NZ_BJUA01000016.1"/>
</dbReference>
<feature type="region of interest" description="Disordered" evidence="1">
    <location>
        <begin position="107"/>
        <end position="191"/>
    </location>
</feature>
<sequence length="428" mass="43114">MIGQRALSTVATVVGALILGMVAGGVASAQVTLEQSASPLEPVVAARPTPAPGAAGAGSAPRQGGSPAGSSATGTFGGSGTIGAAGTGGSAAAVCLAGFWRCNGVDRPISRNRPGITTPAPSPSATPTASASPTSSPTPRPSASPTPTRSPSPSASPTPTKPPTTAPPSSGRPGPDNTGVPTGTKLSVVEGDVKVTEPNTVISGKEIRGIVWVQAPGTVIRNSVINGRAVSSSLALVMVQSGGSVTIEDSELYARIPSPYLRGIIGSDFTLTRVDIHTVTDQLMLTDGDVLVQDSWLHDNVRFEKDPNQGGATTHDDNVQISKGDNIKLLRNTFSGSSSASLMVTQDQGAVSNLVLSGNHISDGGCAVNLAEKGYGTISPTTLTNNVFTRTQIHSGCAIIADQGTLNALTISGNTWSDGTAVKARPRS</sequence>
<organism evidence="2 3">
    <name type="scientific">Cellulomonas persica</name>
    <dbReference type="NCBI Taxonomy" id="76861"/>
    <lineage>
        <taxon>Bacteria</taxon>
        <taxon>Bacillati</taxon>
        <taxon>Actinomycetota</taxon>
        <taxon>Actinomycetes</taxon>
        <taxon>Micrococcales</taxon>
        <taxon>Cellulomonadaceae</taxon>
        <taxon>Cellulomonas</taxon>
    </lineage>
</organism>
<protein>
    <recommendedName>
        <fullName evidence="4">Right handed beta helix domain-containing protein</fullName>
    </recommendedName>
</protein>
<comment type="caution">
    <text evidence="2">The sequence shown here is derived from an EMBL/GenBank/DDBJ whole genome shotgun (WGS) entry which is preliminary data.</text>
</comment>
<dbReference type="Proteomes" id="UP000321386">
    <property type="component" value="Unassembled WGS sequence"/>
</dbReference>
<reference evidence="2 3" key="1">
    <citation type="submission" date="2019-07" db="EMBL/GenBank/DDBJ databases">
        <title>Whole genome shotgun sequence of Cellulomonas persica NBRC 101101.</title>
        <authorList>
            <person name="Hosoyama A."/>
            <person name="Uohara A."/>
            <person name="Ohji S."/>
            <person name="Ichikawa N."/>
        </authorList>
    </citation>
    <scope>NUCLEOTIDE SEQUENCE [LARGE SCALE GENOMIC DNA]</scope>
    <source>
        <strain evidence="2 3">NBRC 101101</strain>
    </source>
</reference>
<proteinExistence type="predicted"/>
<keyword evidence="3" id="KW-1185">Reference proteome</keyword>
<evidence type="ECO:0000313" key="2">
    <source>
        <dbReference type="EMBL" id="GEK19055.1"/>
    </source>
</evidence>
<gene>
    <name evidence="2" type="ORF">CPE01_27880</name>
</gene>
<dbReference type="EMBL" id="BJUA01000016">
    <property type="protein sequence ID" value="GEK19055.1"/>
    <property type="molecule type" value="Genomic_DNA"/>
</dbReference>
<feature type="region of interest" description="Disordered" evidence="1">
    <location>
        <begin position="44"/>
        <end position="73"/>
    </location>
</feature>
<evidence type="ECO:0008006" key="4">
    <source>
        <dbReference type="Google" id="ProtNLM"/>
    </source>
</evidence>
<dbReference type="OrthoDB" id="505641at2"/>
<dbReference type="AlphaFoldDB" id="A0A510V1S5"/>
<feature type="compositionally biased region" description="Pro residues" evidence="1">
    <location>
        <begin position="136"/>
        <end position="166"/>
    </location>
</feature>
<evidence type="ECO:0000313" key="3">
    <source>
        <dbReference type="Proteomes" id="UP000321386"/>
    </source>
</evidence>
<feature type="compositionally biased region" description="Low complexity" evidence="1">
    <location>
        <begin position="117"/>
        <end position="135"/>
    </location>
</feature>
<dbReference type="InterPro" id="IPR011050">
    <property type="entry name" value="Pectin_lyase_fold/virulence"/>
</dbReference>
<dbReference type="SUPFAM" id="SSF51126">
    <property type="entry name" value="Pectin lyase-like"/>
    <property type="match status" value="1"/>
</dbReference>
<evidence type="ECO:0000256" key="1">
    <source>
        <dbReference type="SAM" id="MobiDB-lite"/>
    </source>
</evidence>